<evidence type="ECO:0000256" key="1">
    <source>
        <dbReference type="SAM" id="MobiDB-lite"/>
    </source>
</evidence>
<keyword evidence="4" id="KW-1185">Reference proteome</keyword>
<sequence length="528" mass="58592">MKKAFRRITVIGSVLALSFSAPVAYACNLGPEGHANGDPKPVESGPSDLSGVANTDMDSNNENINELEEVAAEELEEIDGNPVTTADVYAHKNYAYLGTHVGAESNEGVRVFDMSDPADPEEVTSFANDIPGTWQEKVIVKSVDTPHFSGDLAVVSLQKYTQDETEQGGTVLYDVTNPENPEELGYYELPEEVLTGTHELYLTTQRDRALLLTADIYADYYTEGDIHDFSIVDVSDPTNPEELYNWDPRELITAEDFDGMYYTDDEGAEREAFAHSVITDPTGEYAYISYWDLGTVIMDISNPEDPEIIGHTSFERHVQGAAHSAALAHDGNILIETREVFDPDPEDEEFERGWGYTRIYDISDKSNPELISDFRTENSEEQIDPDERLPGTYTVHDPKVEGNTLYLSHYSDGIRMVDISDPHNPEEIASYLPESANVWGVFLYDDYILGSDMGQGLKVVKATEEEVPDEGGPPDWVDPPGPPDWVDPPGGGPPDWVNPSSGNYSNSDQQYSFKNNMALDLISNMKHK</sequence>
<evidence type="ECO:0000256" key="2">
    <source>
        <dbReference type="SAM" id="SignalP"/>
    </source>
</evidence>
<keyword evidence="2" id="KW-0732">Signal</keyword>
<dbReference type="InterPro" id="IPR013211">
    <property type="entry name" value="LVIVD"/>
</dbReference>
<comment type="caution">
    <text evidence="3">The sequence shown here is derived from an EMBL/GenBank/DDBJ whole genome shotgun (WGS) entry which is preliminary data.</text>
</comment>
<protein>
    <recommendedName>
        <fullName evidence="5">LVIVD repeat-containing protein</fullName>
    </recommendedName>
</protein>
<feature type="region of interest" description="Disordered" evidence="1">
    <location>
        <begin position="463"/>
        <end position="510"/>
    </location>
</feature>
<evidence type="ECO:0000313" key="3">
    <source>
        <dbReference type="EMBL" id="MBB6449775.1"/>
    </source>
</evidence>
<feature type="compositionally biased region" description="Polar residues" evidence="1">
    <location>
        <begin position="498"/>
        <end position="510"/>
    </location>
</feature>
<dbReference type="Proteomes" id="UP000568839">
    <property type="component" value="Unassembled WGS sequence"/>
</dbReference>
<dbReference type="AlphaFoldDB" id="A0A841PZD3"/>
<feature type="chain" id="PRO_5033022222" description="LVIVD repeat-containing protein" evidence="2">
    <location>
        <begin position="27"/>
        <end position="528"/>
    </location>
</feature>
<gene>
    <name evidence="3" type="ORF">HNR44_001753</name>
</gene>
<name>A0A841PZD3_9BACL</name>
<accession>A0A841PZD3</accession>
<evidence type="ECO:0000313" key="4">
    <source>
        <dbReference type="Proteomes" id="UP000568839"/>
    </source>
</evidence>
<evidence type="ECO:0008006" key="5">
    <source>
        <dbReference type="Google" id="ProtNLM"/>
    </source>
</evidence>
<dbReference type="Pfam" id="PF08309">
    <property type="entry name" value="LVIVD"/>
    <property type="match status" value="5"/>
</dbReference>
<organism evidence="3 4">
    <name type="scientific">Geomicrobium halophilum</name>
    <dbReference type="NCBI Taxonomy" id="549000"/>
    <lineage>
        <taxon>Bacteria</taxon>
        <taxon>Bacillati</taxon>
        <taxon>Bacillota</taxon>
        <taxon>Bacilli</taxon>
        <taxon>Bacillales</taxon>
        <taxon>Geomicrobium</taxon>
    </lineage>
</organism>
<feature type="compositionally biased region" description="Pro residues" evidence="1">
    <location>
        <begin position="476"/>
        <end position="492"/>
    </location>
</feature>
<dbReference type="PROSITE" id="PS51257">
    <property type="entry name" value="PROKAR_LIPOPROTEIN"/>
    <property type="match status" value="1"/>
</dbReference>
<proteinExistence type="predicted"/>
<reference evidence="3 4" key="1">
    <citation type="submission" date="2020-08" db="EMBL/GenBank/DDBJ databases">
        <title>Genomic Encyclopedia of Type Strains, Phase IV (KMG-IV): sequencing the most valuable type-strain genomes for metagenomic binning, comparative biology and taxonomic classification.</title>
        <authorList>
            <person name="Goeker M."/>
        </authorList>
    </citation>
    <scope>NUCLEOTIDE SEQUENCE [LARGE SCALE GENOMIC DNA]</scope>
    <source>
        <strain evidence="3 4">DSM 21769</strain>
    </source>
</reference>
<dbReference type="EMBL" id="JACHHJ010000002">
    <property type="protein sequence ID" value="MBB6449775.1"/>
    <property type="molecule type" value="Genomic_DNA"/>
</dbReference>
<feature type="signal peptide" evidence="2">
    <location>
        <begin position="1"/>
        <end position="26"/>
    </location>
</feature>
<dbReference type="SUPFAM" id="SSF101908">
    <property type="entry name" value="Putative isomerase YbhE"/>
    <property type="match status" value="1"/>
</dbReference>
<dbReference type="RefSeq" id="WP_184403735.1">
    <property type="nucleotide sequence ID" value="NZ_JACHHJ010000002.1"/>
</dbReference>